<accession>A0AAX6HQ37</accession>
<evidence type="ECO:0000256" key="1">
    <source>
        <dbReference type="SAM" id="MobiDB-lite"/>
    </source>
</evidence>
<reference evidence="2" key="1">
    <citation type="journal article" date="2023" name="GigaByte">
        <title>Genome assembly of the bearded iris, Iris pallida Lam.</title>
        <authorList>
            <person name="Bruccoleri R.E."/>
            <person name="Oakeley E.J."/>
            <person name="Faust A.M.E."/>
            <person name="Altorfer M."/>
            <person name="Dessus-Babus S."/>
            <person name="Burckhardt D."/>
            <person name="Oertli M."/>
            <person name="Naumann U."/>
            <person name="Petersen F."/>
            <person name="Wong J."/>
        </authorList>
    </citation>
    <scope>NUCLEOTIDE SEQUENCE</scope>
    <source>
        <strain evidence="2">GSM-AAB239-AS_SAM_17_03QT</strain>
    </source>
</reference>
<sequence>MEGAAVEKETPVASSFGQTEELDRRGCARASCPGGVPAQRCGNRGTGTATHTPSWCWSATAVGSAALGRRCMVRRGGSRMAMADAITGAPNFSGSLRLGAR</sequence>
<feature type="region of interest" description="Disordered" evidence="1">
    <location>
        <begin position="1"/>
        <end position="20"/>
    </location>
</feature>
<feature type="compositionally biased region" description="Basic and acidic residues" evidence="1">
    <location>
        <begin position="1"/>
        <end position="10"/>
    </location>
</feature>
<gene>
    <name evidence="2" type="ORF">M6B38_299105</name>
</gene>
<organism evidence="2 3">
    <name type="scientific">Iris pallida</name>
    <name type="common">Sweet iris</name>
    <dbReference type="NCBI Taxonomy" id="29817"/>
    <lineage>
        <taxon>Eukaryota</taxon>
        <taxon>Viridiplantae</taxon>
        <taxon>Streptophyta</taxon>
        <taxon>Embryophyta</taxon>
        <taxon>Tracheophyta</taxon>
        <taxon>Spermatophyta</taxon>
        <taxon>Magnoliopsida</taxon>
        <taxon>Liliopsida</taxon>
        <taxon>Asparagales</taxon>
        <taxon>Iridaceae</taxon>
        <taxon>Iridoideae</taxon>
        <taxon>Irideae</taxon>
        <taxon>Iris</taxon>
    </lineage>
</organism>
<keyword evidence="3" id="KW-1185">Reference proteome</keyword>
<comment type="caution">
    <text evidence="2">The sequence shown here is derived from an EMBL/GenBank/DDBJ whole genome shotgun (WGS) entry which is preliminary data.</text>
</comment>
<reference evidence="2" key="2">
    <citation type="submission" date="2023-04" db="EMBL/GenBank/DDBJ databases">
        <authorList>
            <person name="Bruccoleri R.E."/>
            <person name="Oakeley E.J."/>
            <person name="Faust A.-M."/>
            <person name="Dessus-Babus S."/>
            <person name="Altorfer M."/>
            <person name="Burckhardt D."/>
            <person name="Oertli M."/>
            <person name="Naumann U."/>
            <person name="Petersen F."/>
            <person name="Wong J."/>
        </authorList>
    </citation>
    <scope>NUCLEOTIDE SEQUENCE</scope>
    <source>
        <strain evidence="2">GSM-AAB239-AS_SAM_17_03QT</strain>
        <tissue evidence="2">Leaf</tissue>
    </source>
</reference>
<evidence type="ECO:0000313" key="2">
    <source>
        <dbReference type="EMBL" id="KAJ6842892.1"/>
    </source>
</evidence>
<dbReference type="EMBL" id="JANAVB010007399">
    <property type="protein sequence ID" value="KAJ6842892.1"/>
    <property type="molecule type" value="Genomic_DNA"/>
</dbReference>
<dbReference type="AlphaFoldDB" id="A0AAX6HQ37"/>
<name>A0AAX6HQ37_IRIPA</name>
<evidence type="ECO:0000313" key="3">
    <source>
        <dbReference type="Proteomes" id="UP001140949"/>
    </source>
</evidence>
<proteinExistence type="predicted"/>
<dbReference type="Proteomes" id="UP001140949">
    <property type="component" value="Unassembled WGS sequence"/>
</dbReference>
<protein>
    <submittedName>
        <fullName evidence="2">Basic proline-rich protein-like</fullName>
    </submittedName>
</protein>